<evidence type="ECO:0000313" key="9">
    <source>
        <dbReference type="Proteomes" id="UP000809789"/>
    </source>
</evidence>
<evidence type="ECO:0000256" key="7">
    <source>
        <dbReference type="SAM" id="MobiDB-lite"/>
    </source>
</evidence>
<organism evidence="8 9">
    <name type="scientific">Elsinoe batatas</name>
    <dbReference type="NCBI Taxonomy" id="2601811"/>
    <lineage>
        <taxon>Eukaryota</taxon>
        <taxon>Fungi</taxon>
        <taxon>Dikarya</taxon>
        <taxon>Ascomycota</taxon>
        <taxon>Pezizomycotina</taxon>
        <taxon>Dothideomycetes</taxon>
        <taxon>Dothideomycetidae</taxon>
        <taxon>Myriangiales</taxon>
        <taxon>Elsinoaceae</taxon>
        <taxon>Elsinoe</taxon>
    </lineage>
</organism>
<dbReference type="GO" id="GO:0003677">
    <property type="term" value="F:DNA binding"/>
    <property type="evidence" value="ECO:0007669"/>
    <property type="project" value="UniProtKB-KW"/>
</dbReference>
<dbReference type="GO" id="GO:0007064">
    <property type="term" value="P:mitotic sister chromatid cohesion"/>
    <property type="evidence" value="ECO:0007669"/>
    <property type="project" value="InterPro"/>
</dbReference>
<proteinExistence type="inferred from homology"/>
<comment type="subcellular location">
    <subcellularLocation>
        <location evidence="1">Nucleus</location>
    </subcellularLocation>
</comment>
<evidence type="ECO:0000256" key="6">
    <source>
        <dbReference type="ARBA" id="ARBA00038447"/>
    </source>
</evidence>
<keyword evidence="5" id="KW-0131">Cell cycle</keyword>
<evidence type="ECO:0000256" key="3">
    <source>
        <dbReference type="ARBA" id="ARBA00023125"/>
    </source>
</evidence>
<dbReference type="EMBL" id="JAESVG020000006">
    <property type="protein sequence ID" value="KAG8626368.1"/>
    <property type="molecule type" value="Genomic_DNA"/>
</dbReference>
<evidence type="ECO:0000313" key="8">
    <source>
        <dbReference type="EMBL" id="KAG8626368.1"/>
    </source>
</evidence>
<evidence type="ECO:0000256" key="1">
    <source>
        <dbReference type="ARBA" id="ARBA00004123"/>
    </source>
</evidence>
<evidence type="ECO:0000256" key="4">
    <source>
        <dbReference type="ARBA" id="ARBA00023242"/>
    </source>
</evidence>
<sequence length="196" mass="21355">MPAIPLRPPPHHRNTSTPCPLPSLLQTPTGLAILELQGTIHFPSPPSSTSLPLDPRAKKQKLSPLDPSFPSDDASKAVARDSPREGTRVGHLEFPLYDFSKGPEEQGEAWMKKVYFYVGSHQRMMGEVRRLGRPVAVIRRREGRGGLEGQGGAEGMGARGEGETQGAKEELEIVEIVKYKIVFAARPEPVGGMEEG</sequence>
<reference evidence="8" key="1">
    <citation type="submission" date="2021-07" db="EMBL/GenBank/DDBJ databases">
        <title>Elsinoe batatas strain:CRI-CJ2 Genome sequencing and assembly.</title>
        <authorList>
            <person name="Huang L."/>
        </authorList>
    </citation>
    <scope>NUCLEOTIDE SEQUENCE</scope>
    <source>
        <strain evidence="8">CRI-CJ2</strain>
    </source>
</reference>
<dbReference type="PANTHER" id="PTHR28605">
    <property type="entry name" value="CTF8, CHROMOSOME TRANSMISSION FIDELITY FACTOR 8 HOMOLOG (S. CEREVISIAE)"/>
    <property type="match status" value="1"/>
</dbReference>
<dbReference type="GO" id="GO:0006260">
    <property type="term" value="P:DNA replication"/>
    <property type="evidence" value="ECO:0007669"/>
    <property type="project" value="UniProtKB-KW"/>
</dbReference>
<dbReference type="Proteomes" id="UP000809789">
    <property type="component" value="Unassembled WGS sequence"/>
</dbReference>
<name>A0A8K0PGH3_9PEZI</name>
<accession>A0A8K0PGH3</accession>
<dbReference type="OrthoDB" id="121932at2759"/>
<feature type="compositionally biased region" description="Gly residues" evidence="7">
    <location>
        <begin position="146"/>
        <end position="159"/>
    </location>
</feature>
<dbReference type="AlphaFoldDB" id="A0A8K0PGH3"/>
<feature type="compositionally biased region" description="Basic and acidic residues" evidence="7">
    <location>
        <begin position="73"/>
        <end position="86"/>
    </location>
</feature>
<protein>
    <recommendedName>
        <fullName evidence="10">Ctf8-domain-containing protein</fullName>
    </recommendedName>
</protein>
<evidence type="ECO:0000256" key="2">
    <source>
        <dbReference type="ARBA" id="ARBA00022705"/>
    </source>
</evidence>
<comment type="caution">
    <text evidence="8">The sequence shown here is derived from an EMBL/GenBank/DDBJ whole genome shotgun (WGS) entry which is preliminary data.</text>
</comment>
<keyword evidence="9" id="KW-1185">Reference proteome</keyword>
<keyword evidence="3" id="KW-0238">DNA-binding</keyword>
<keyword evidence="4" id="KW-0539">Nucleus</keyword>
<feature type="region of interest" description="Disordered" evidence="7">
    <location>
        <begin position="145"/>
        <end position="167"/>
    </location>
</feature>
<evidence type="ECO:0000256" key="5">
    <source>
        <dbReference type="ARBA" id="ARBA00023306"/>
    </source>
</evidence>
<dbReference type="InterPro" id="IPR018607">
    <property type="entry name" value="Ctf8"/>
</dbReference>
<evidence type="ECO:0008006" key="10">
    <source>
        <dbReference type="Google" id="ProtNLM"/>
    </source>
</evidence>
<dbReference type="PANTHER" id="PTHR28605:SF1">
    <property type="entry name" value="CHROMOSOME TRANSMISSION FIDELITY FACTOR 8"/>
    <property type="match status" value="1"/>
</dbReference>
<dbReference type="GO" id="GO:0031390">
    <property type="term" value="C:Ctf18 RFC-like complex"/>
    <property type="evidence" value="ECO:0007669"/>
    <property type="project" value="InterPro"/>
</dbReference>
<feature type="region of interest" description="Disordered" evidence="7">
    <location>
        <begin position="1"/>
        <end position="23"/>
    </location>
</feature>
<comment type="similarity">
    <text evidence="6">Belongs to the CTF8 family.</text>
</comment>
<keyword evidence="2" id="KW-0235">DNA replication</keyword>
<feature type="region of interest" description="Disordered" evidence="7">
    <location>
        <begin position="41"/>
        <end position="86"/>
    </location>
</feature>
<dbReference type="Pfam" id="PF09696">
    <property type="entry name" value="Ctf8"/>
    <property type="match status" value="1"/>
</dbReference>
<gene>
    <name evidence="8" type="ORF">KVT40_005313</name>
</gene>